<proteinExistence type="predicted"/>
<comment type="caution">
    <text evidence="2">The sequence shown here is derived from an EMBL/GenBank/DDBJ whole genome shotgun (WGS) entry which is preliminary data.</text>
</comment>
<name>A0A645BNK3_9ZZZZ</name>
<dbReference type="EMBL" id="VSSQ01021325">
    <property type="protein sequence ID" value="MPM66835.1"/>
    <property type="molecule type" value="Genomic_DNA"/>
</dbReference>
<dbReference type="PANTHER" id="PTHR30244:SF36">
    <property type="entry name" value="3-OXO-GLUCOSE-6-PHOSPHATE:GLUTAMATE AMINOTRANSFERASE"/>
    <property type="match status" value="1"/>
</dbReference>
<evidence type="ECO:0000256" key="1">
    <source>
        <dbReference type="ARBA" id="ARBA00022898"/>
    </source>
</evidence>
<dbReference type="InterPro" id="IPR000653">
    <property type="entry name" value="DegT/StrS_aminotransferase"/>
</dbReference>
<dbReference type="GO" id="GO:0008483">
    <property type="term" value="F:transaminase activity"/>
    <property type="evidence" value="ECO:0007669"/>
    <property type="project" value="TreeGrafter"/>
</dbReference>
<evidence type="ECO:0000313" key="2">
    <source>
        <dbReference type="EMBL" id="MPM66835.1"/>
    </source>
</evidence>
<dbReference type="PANTHER" id="PTHR30244">
    <property type="entry name" value="TRANSAMINASE"/>
    <property type="match status" value="1"/>
</dbReference>
<sequence length="100" mass="10996">MTPQAAGYATRHIYNQYSILVRDGKRDALKNFLSANGVGCAVYYPLCLHLQECFREFGGKSGDCPIAEAVSGEILALPIYPESTSAMREYVVDKIAEFLA</sequence>
<dbReference type="Gene3D" id="3.90.1150.10">
    <property type="entry name" value="Aspartate Aminotransferase, domain 1"/>
    <property type="match status" value="1"/>
</dbReference>
<protein>
    <submittedName>
        <fullName evidence="2">Uncharacterized protein</fullName>
    </submittedName>
</protein>
<accession>A0A645BNK3</accession>
<dbReference type="GO" id="GO:0000271">
    <property type="term" value="P:polysaccharide biosynthetic process"/>
    <property type="evidence" value="ECO:0007669"/>
    <property type="project" value="TreeGrafter"/>
</dbReference>
<dbReference type="SUPFAM" id="SSF53383">
    <property type="entry name" value="PLP-dependent transferases"/>
    <property type="match status" value="1"/>
</dbReference>
<organism evidence="2">
    <name type="scientific">bioreactor metagenome</name>
    <dbReference type="NCBI Taxonomy" id="1076179"/>
    <lineage>
        <taxon>unclassified sequences</taxon>
        <taxon>metagenomes</taxon>
        <taxon>ecological metagenomes</taxon>
    </lineage>
</organism>
<dbReference type="AlphaFoldDB" id="A0A645BNK3"/>
<dbReference type="Pfam" id="PF01041">
    <property type="entry name" value="DegT_DnrJ_EryC1"/>
    <property type="match status" value="1"/>
</dbReference>
<dbReference type="InterPro" id="IPR015422">
    <property type="entry name" value="PyrdxlP-dep_Trfase_small"/>
</dbReference>
<dbReference type="InterPro" id="IPR015424">
    <property type="entry name" value="PyrdxlP-dep_Trfase"/>
</dbReference>
<keyword evidence="1" id="KW-0663">Pyridoxal phosphate</keyword>
<gene>
    <name evidence="2" type="ORF">SDC9_113747</name>
</gene>
<reference evidence="2" key="1">
    <citation type="submission" date="2019-08" db="EMBL/GenBank/DDBJ databases">
        <authorList>
            <person name="Kucharzyk K."/>
            <person name="Murdoch R.W."/>
            <person name="Higgins S."/>
            <person name="Loffler F."/>
        </authorList>
    </citation>
    <scope>NUCLEOTIDE SEQUENCE</scope>
</reference>
<dbReference type="GO" id="GO:0030170">
    <property type="term" value="F:pyridoxal phosphate binding"/>
    <property type="evidence" value="ECO:0007669"/>
    <property type="project" value="TreeGrafter"/>
</dbReference>